<dbReference type="PANTHER" id="PTHR38445">
    <property type="entry name" value="HTH-TYPE TRANSCRIPTIONAL REPRESSOR YTRA"/>
    <property type="match status" value="1"/>
</dbReference>
<dbReference type="CDD" id="cd07377">
    <property type="entry name" value="WHTH_GntR"/>
    <property type="match status" value="1"/>
</dbReference>
<dbReference type="PROSITE" id="PS50949">
    <property type="entry name" value="HTH_GNTR"/>
    <property type="match status" value="1"/>
</dbReference>
<dbReference type="RefSeq" id="WP_146407763.1">
    <property type="nucleotide sequence ID" value="NZ_SJPU01000002.1"/>
</dbReference>
<keyword evidence="6" id="KW-1185">Reference proteome</keyword>
<keyword evidence="2" id="KW-0238">DNA-binding</keyword>
<dbReference type="SUPFAM" id="SSF46785">
    <property type="entry name" value="Winged helix' DNA-binding domain"/>
    <property type="match status" value="1"/>
</dbReference>
<accession>A0A5C6BUR8</accession>
<dbReference type="GO" id="GO:0003700">
    <property type="term" value="F:DNA-binding transcription factor activity"/>
    <property type="evidence" value="ECO:0007669"/>
    <property type="project" value="InterPro"/>
</dbReference>
<feature type="domain" description="HTH gntR-type" evidence="4">
    <location>
        <begin position="11"/>
        <end position="79"/>
    </location>
</feature>
<evidence type="ECO:0000313" key="6">
    <source>
        <dbReference type="Proteomes" id="UP000319908"/>
    </source>
</evidence>
<dbReference type="InterPro" id="IPR000524">
    <property type="entry name" value="Tscrpt_reg_HTH_GntR"/>
</dbReference>
<dbReference type="Gene3D" id="1.10.10.10">
    <property type="entry name" value="Winged helix-like DNA-binding domain superfamily/Winged helix DNA-binding domain"/>
    <property type="match status" value="1"/>
</dbReference>
<dbReference type="InterPro" id="IPR036388">
    <property type="entry name" value="WH-like_DNA-bd_sf"/>
</dbReference>
<gene>
    <name evidence="5" type="primary">ytrA_1</name>
    <name evidence="5" type="ORF">Poly21_32280</name>
</gene>
<protein>
    <submittedName>
        <fullName evidence="5">HTH-type transcriptional repressor YtrA</fullName>
    </submittedName>
</protein>
<keyword evidence="1" id="KW-0805">Transcription regulation</keyword>
<keyword evidence="3" id="KW-0804">Transcription</keyword>
<dbReference type="AlphaFoldDB" id="A0A5C6BUR8"/>
<evidence type="ECO:0000313" key="5">
    <source>
        <dbReference type="EMBL" id="TWU16023.1"/>
    </source>
</evidence>
<reference evidence="5 6" key="1">
    <citation type="journal article" date="2020" name="Antonie Van Leeuwenhoek">
        <title>Rhodopirellula heiligendammensis sp. nov., Rhodopirellula pilleata sp. nov., and Rhodopirellula solitaria sp. nov. isolated from natural or artificial marine surfaces in Northern Germany and California, USA, and emended description of the genus Rhodopirellula.</title>
        <authorList>
            <person name="Kallscheuer N."/>
            <person name="Wiegand S."/>
            <person name="Jogler M."/>
            <person name="Boedeker C."/>
            <person name="Peeters S.H."/>
            <person name="Rast P."/>
            <person name="Heuer A."/>
            <person name="Jetten M.S.M."/>
            <person name="Rohde M."/>
            <person name="Jogler C."/>
        </authorList>
    </citation>
    <scope>NUCLEOTIDE SEQUENCE [LARGE SCALE GENOMIC DNA]</scope>
    <source>
        <strain evidence="5 6">Poly21</strain>
    </source>
</reference>
<dbReference type="Pfam" id="PF00392">
    <property type="entry name" value="GntR"/>
    <property type="match status" value="1"/>
</dbReference>
<evidence type="ECO:0000256" key="1">
    <source>
        <dbReference type="ARBA" id="ARBA00023015"/>
    </source>
</evidence>
<comment type="caution">
    <text evidence="5">The sequence shown here is derived from an EMBL/GenBank/DDBJ whole genome shotgun (WGS) entry which is preliminary data.</text>
</comment>
<dbReference type="Proteomes" id="UP000319908">
    <property type="component" value="Unassembled WGS sequence"/>
</dbReference>
<dbReference type="SMART" id="SM00345">
    <property type="entry name" value="HTH_GNTR"/>
    <property type="match status" value="1"/>
</dbReference>
<evidence type="ECO:0000256" key="2">
    <source>
        <dbReference type="ARBA" id="ARBA00023125"/>
    </source>
</evidence>
<evidence type="ECO:0000256" key="3">
    <source>
        <dbReference type="ARBA" id="ARBA00023163"/>
    </source>
</evidence>
<proteinExistence type="predicted"/>
<dbReference type="InterPro" id="IPR036390">
    <property type="entry name" value="WH_DNA-bd_sf"/>
</dbReference>
<name>A0A5C6BUR8_9BACT</name>
<evidence type="ECO:0000259" key="4">
    <source>
        <dbReference type="PROSITE" id="PS50949"/>
    </source>
</evidence>
<sequence>MFFSIDSANGVPIYEQLIRQVKLAVADGVLNGGQMVPSVRHLASELAINPNTIQRAYQQLQADQVLEVVRGRGLAVRRDALDRCTKARNTLVAGALERLLTDALSGGMSPDELRTLFEQELQRQSQAEQASSLSPPN</sequence>
<dbReference type="PANTHER" id="PTHR38445:SF7">
    <property type="entry name" value="GNTR-FAMILY TRANSCRIPTIONAL REGULATOR"/>
    <property type="match status" value="1"/>
</dbReference>
<dbReference type="EMBL" id="SJPU01000002">
    <property type="protein sequence ID" value="TWU16023.1"/>
    <property type="molecule type" value="Genomic_DNA"/>
</dbReference>
<organism evidence="5 6">
    <name type="scientific">Allorhodopirellula heiligendammensis</name>
    <dbReference type="NCBI Taxonomy" id="2714739"/>
    <lineage>
        <taxon>Bacteria</taxon>
        <taxon>Pseudomonadati</taxon>
        <taxon>Planctomycetota</taxon>
        <taxon>Planctomycetia</taxon>
        <taxon>Pirellulales</taxon>
        <taxon>Pirellulaceae</taxon>
        <taxon>Allorhodopirellula</taxon>
    </lineage>
</organism>
<dbReference type="OrthoDB" id="9801546at2"/>
<dbReference type="GO" id="GO:0003677">
    <property type="term" value="F:DNA binding"/>
    <property type="evidence" value="ECO:0007669"/>
    <property type="project" value="UniProtKB-KW"/>
</dbReference>